<organism evidence="2 3">
    <name type="scientific">Phytopseudomonas argentinensis</name>
    <dbReference type="NCBI Taxonomy" id="289370"/>
    <lineage>
        <taxon>Bacteria</taxon>
        <taxon>Pseudomonadati</taxon>
        <taxon>Pseudomonadota</taxon>
        <taxon>Gammaproteobacteria</taxon>
        <taxon>Pseudomonadales</taxon>
        <taxon>Pseudomonadaceae</taxon>
        <taxon>Phytopseudomonas</taxon>
    </lineage>
</organism>
<dbReference type="AlphaFoldDB" id="A0A1I3JGU6"/>
<name>A0A1I3JGU6_9GAMM</name>
<keyword evidence="1" id="KW-0812">Transmembrane</keyword>
<accession>A0A1I3JGU6</accession>
<keyword evidence="1" id="KW-0472">Membrane</keyword>
<sequence>MNFSSWTPKERLISGAFFAVAIGCLLYGFGSGVPPMSSEFFSMFAVVSLVIGLALTPQFMLQPLRESLGANLSKPLRVALGFFCAFQLIAVIRVLTG</sequence>
<dbReference type="OrthoDB" id="6958052at2"/>
<keyword evidence="1" id="KW-1133">Transmembrane helix</keyword>
<keyword evidence="3" id="KW-1185">Reference proteome</keyword>
<feature type="transmembrane region" description="Helical" evidence="1">
    <location>
        <begin position="12"/>
        <end position="30"/>
    </location>
</feature>
<gene>
    <name evidence="2" type="ORF">SAMN05216602_1833</name>
</gene>
<feature type="transmembrane region" description="Helical" evidence="1">
    <location>
        <begin position="76"/>
        <end position="95"/>
    </location>
</feature>
<reference evidence="3" key="1">
    <citation type="submission" date="2016-10" db="EMBL/GenBank/DDBJ databases">
        <authorList>
            <person name="Varghese N."/>
            <person name="Submissions S."/>
        </authorList>
    </citation>
    <scope>NUCLEOTIDE SEQUENCE [LARGE SCALE GENOMIC DNA]</scope>
    <source>
        <strain evidence="3">LMG 22563</strain>
    </source>
</reference>
<evidence type="ECO:0000256" key="1">
    <source>
        <dbReference type="SAM" id="Phobius"/>
    </source>
</evidence>
<dbReference type="EMBL" id="FORC01000002">
    <property type="protein sequence ID" value="SFI59330.1"/>
    <property type="molecule type" value="Genomic_DNA"/>
</dbReference>
<feature type="transmembrane region" description="Helical" evidence="1">
    <location>
        <begin position="36"/>
        <end position="55"/>
    </location>
</feature>
<evidence type="ECO:0000313" key="2">
    <source>
        <dbReference type="EMBL" id="SFI59330.1"/>
    </source>
</evidence>
<proteinExistence type="predicted"/>
<evidence type="ECO:0000313" key="3">
    <source>
        <dbReference type="Proteomes" id="UP000183018"/>
    </source>
</evidence>
<dbReference type="RefSeq" id="WP_074882531.1">
    <property type="nucleotide sequence ID" value="NZ_FORC01000002.1"/>
</dbReference>
<dbReference type="Proteomes" id="UP000183018">
    <property type="component" value="Unassembled WGS sequence"/>
</dbReference>
<protein>
    <submittedName>
        <fullName evidence="2">Uncharacterized protein</fullName>
    </submittedName>
</protein>